<accession>A0A8H6HYA7</accession>
<name>A0A8H6HYA7_9AGAR</name>
<gene>
    <name evidence="2" type="ORF">DFP72DRAFT_847792</name>
</gene>
<comment type="caution">
    <text evidence="2">The sequence shown here is derived from an EMBL/GenBank/DDBJ whole genome shotgun (WGS) entry which is preliminary data.</text>
</comment>
<dbReference type="Proteomes" id="UP000521943">
    <property type="component" value="Unassembled WGS sequence"/>
</dbReference>
<evidence type="ECO:0000313" key="2">
    <source>
        <dbReference type="EMBL" id="KAF6755230.1"/>
    </source>
</evidence>
<feature type="region of interest" description="Disordered" evidence="1">
    <location>
        <begin position="52"/>
        <end position="72"/>
    </location>
</feature>
<reference evidence="2 3" key="1">
    <citation type="submission" date="2020-07" db="EMBL/GenBank/DDBJ databases">
        <title>Comparative genomics of pyrophilous fungi reveals a link between fire events and developmental genes.</title>
        <authorList>
            <consortium name="DOE Joint Genome Institute"/>
            <person name="Steindorff A.S."/>
            <person name="Carver A."/>
            <person name="Calhoun S."/>
            <person name="Stillman K."/>
            <person name="Liu H."/>
            <person name="Lipzen A."/>
            <person name="Pangilinan J."/>
            <person name="Labutti K."/>
            <person name="Bruns T.D."/>
            <person name="Grigoriev I.V."/>
        </authorList>
    </citation>
    <scope>NUCLEOTIDE SEQUENCE [LARGE SCALE GENOMIC DNA]</scope>
    <source>
        <strain evidence="2 3">CBS 144469</strain>
    </source>
</reference>
<protein>
    <submittedName>
        <fullName evidence="2">Uncharacterized protein</fullName>
    </submittedName>
</protein>
<proteinExistence type="predicted"/>
<dbReference type="EMBL" id="JACGCI010000031">
    <property type="protein sequence ID" value="KAF6755230.1"/>
    <property type="molecule type" value="Genomic_DNA"/>
</dbReference>
<dbReference type="AlphaFoldDB" id="A0A8H6HYA7"/>
<evidence type="ECO:0000256" key="1">
    <source>
        <dbReference type="SAM" id="MobiDB-lite"/>
    </source>
</evidence>
<evidence type="ECO:0000313" key="3">
    <source>
        <dbReference type="Proteomes" id="UP000521943"/>
    </source>
</evidence>
<keyword evidence="3" id="KW-1185">Reference proteome</keyword>
<organism evidence="2 3">
    <name type="scientific">Ephemerocybe angulata</name>
    <dbReference type="NCBI Taxonomy" id="980116"/>
    <lineage>
        <taxon>Eukaryota</taxon>
        <taxon>Fungi</taxon>
        <taxon>Dikarya</taxon>
        <taxon>Basidiomycota</taxon>
        <taxon>Agaricomycotina</taxon>
        <taxon>Agaricomycetes</taxon>
        <taxon>Agaricomycetidae</taxon>
        <taxon>Agaricales</taxon>
        <taxon>Agaricineae</taxon>
        <taxon>Psathyrellaceae</taxon>
        <taxon>Ephemerocybe</taxon>
    </lineage>
</organism>
<sequence>MGRKKLYNTPEEKAQHVAIKSWVEEHALTWDYSRNKADINERRREIYRQLHGKPDAHLEEQPQEQPIHEEESQIPHYWVDRVRMIPQRLRKVTGHSLHRDYLDSLYQDLAAKKFDIELA</sequence>